<comment type="caution">
    <text evidence="1">The sequence shown here is derived from an EMBL/GenBank/DDBJ whole genome shotgun (WGS) entry which is preliminary data.</text>
</comment>
<keyword evidence="2" id="KW-1185">Reference proteome</keyword>
<sequence>MPPNSSRQLEQQFQKQLKTFFLKRPLTAGPGKITQRGFGMTHNTVFIRSTQYDFFNW</sequence>
<gene>
    <name evidence="1" type="ORF">X474_22705</name>
</gene>
<evidence type="ECO:0000313" key="2">
    <source>
        <dbReference type="Proteomes" id="UP000032233"/>
    </source>
</evidence>
<accession>A0A0D2JQI6</accession>
<protein>
    <submittedName>
        <fullName evidence="1">Uncharacterized protein</fullName>
    </submittedName>
</protein>
<reference evidence="1 2" key="1">
    <citation type="submission" date="2013-11" db="EMBL/GenBank/DDBJ databases">
        <title>Metagenomic analysis of a methanogenic consortium involved in long chain n-alkane degradation.</title>
        <authorList>
            <person name="Davidova I.A."/>
            <person name="Callaghan A.V."/>
            <person name="Wawrik B."/>
            <person name="Pruitt S."/>
            <person name="Marks C."/>
            <person name="Duncan K.E."/>
            <person name="Suflita J.M."/>
        </authorList>
    </citation>
    <scope>NUCLEOTIDE SEQUENCE [LARGE SCALE GENOMIC DNA]</scope>
    <source>
        <strain evidence="1 2">SPR</strain>
    </source>
</reference>
<proteinExistence type="predicted"/>
<evidence type="ECO:0000313" key="1">
    <source>
        <dbReference type="EMBL" id="KIX11760.1"/>
    </source>
</evidence>
<organism evidence="1 2">
    <name type="scientific">Dethiosulfatarculus sandiegensis</name>
    <dbReference type="NCBI Taxonomy" id="1429043"/>
    <lineage>
        <taxon>Bacteria</taxon>
        <taxon>Pseudomonadati</taxon>
        <taxon>Thermodesulfobacteriota</taxon>
        <taxon>Desulfarculia</taxon>
        <taxon>Desulfarculales</taxon>
        <taxon>Desulfarculaceae</taxon>
        <taxon>Dethiosulfatarculus</taxon>
    </lineage>
</organism>
<dbReference type="EMBL" id="AZAC01000045">
    <property type="protein sequence ID" value="KIX11760.1"/>
    <property type="molecule type" value="Genomic_DNA"/>
</dbReference>
<dbReference type="Proteomes" id="UP000032233">
    <property type="component" value="Unassembled WGS sequence"/>
</dbReference>
<name>A0A0D2JQI6_9BACT</name>
<dbReference type="InParanoid" id="A0A0D2JQI6"/>
<dbReference type="AlphaFoldDB" id="A0A0D2JQI6"/>
<dbReference type="STRING" id="1429043.X474_22705"/>